<keyword evidence="1" id="KW-0732">Signal</keyword>
<dbReference type="EMBL" id="HBFX01040135">
    <property type="protein sequence ID" value="CAD8973181.1"/>
    <property type="molecule type" value="Transcribed_RNA"/>
</dbReference>
<evidence type="ECO:0000256" key="1">
    <source>
        <dbReference type="SAM" id="SignalP"/>
    </source>
</evidence>
<feature type="signal peptide" evidence="1">
    <location>
        <begin position="1"/>
        <end position="27"/>
    </location>
</feature>
<feature type="chain" id="PRO_5030160375" evidence="1">
    <location>
        <begin position="28"/>
        <end position="244"/>
    </location>
</feature>
<dbReference type="AlphaFoldDB" id="A0A6U4NHY5"/>
<evidence type="ECO:0000313" key="2">
    <source>
        <dbReference type="EMBL" id="CAD8973181.1"/>
    </source>
</evidence>
<protein>
    <submittedName>
        <fullName evidence="2">Uncharacterized protein</fullName>
    </submittedName>
</protein>
<reference evidence="2" key="1">
    <citation type="submission" date="2021-01" db="EMBL/GenBank/DDBJ databases">
        <authorList>
            <person name="Corre E."/>
            <person name="Pelletier E."/>
            <person name="Niang G."/>
            <person name="Scheremetjew M."/>
            <person name="Finn R."/>
            <person name="Kale V."/>
            <person name="Holt S."/>
            <person name="Cochrane G."/>
            <person name="Meng A."/>
            <person name="Brown T."/>
            <person name="Cohen L."/>
        </authorList>
    </citation>
    <scope>NUCLEOTIDE SEQUENCE</scope>
    <source>
        <strain evidence="2">CCMP644</strain>
    </source>
</reference>
<name>A0A6U4NHY5_HEMAN</name>
<proteinExistence type="predicted"/>
<gene>
    <name evidence="2" type="ORF">HAND00432_LOCUS24182</name>
</gene>
<accession>A0A6U4NHY5</accession>
<organism evidence="2">
    <name type="scientific">Hemiselmis andersenii</name>
    <name type="common">Cryptophyte alga</name>
    <dbReference type="NCBI Taxonomy" id="464988"/>
    <lineage>
        <taxon>Eukaryota</taxon>
        <taxon>Cryptophyceae</taxon>
        <taxon>Cryptomonadales</taxon>
        <taxon>Hemiselmidaceae</taxon>
        <taxon>Hemiselmis</taxon>
    </lineage>
</organism>
<sequence>MRKSIHRKDICRITWSIVALLPCLVLGDLSRECEITVQHSFDAHKTCTARMEGARLECATYVEGQSEVAVEGRHGEDGKKTVWRAEAGDPRAFFHCRMVGGGLSSLEQQALTNLQCGATIGCSRETVPVEVTVERTDDFDAWGRGLLEEQLAGSLGGDVEVMKEWEVFPGRRAPGTHPATWRGPGVVARAEVSLVGGGHQARVREMVSEGAVSTRVQHCHNGDCKHLRCIVIKGTQMCLPGEDP</sequence>